<dbReference type="PIRSF" id="PIRSF021719">
    <property type="entry name" value="DUF1062"/>
    <property type="match status" value="1"/>
</dbReference>
<dbReference type="EMBL" id="WUFT01000018">
    <property type="protein sequence ID" value="NEJ73646.1"/>
    <property type="molecule type" value="Genomic_DNA"/>
</dbReference>
<name>A0A7K3UIY0_9HYPH</name>
<dbReference type="Pfam" id="PF06353">
    <property type="entry name" value="DUF1062"/>
    <property type="match status" value="1"/>
</dbReference>
<proteinExistence type="predicted"/>
<accession>A0A7K3UIY0</accession>
<protein>
    <submittedName>
        <fullName evidence="1">DUF1062 domain-containing protein</fullName>
    </submittedName>
</protein>
<dbReference type="RefSeq" id="WP_164014198.1">
    <property type="nucleotide sequence ID" value="NZ_WUFT01000018.1"/>
</dbReference>
<reference evidence="1 2" key="1">
    <citation type="submission" date="2019-12" db="EMBL/GenBank/DDBJ databases">
        <title>Rhizobium genotypes associated with high levels of biological nitrogen fixation by grain legumes in a temperate-maritime cropping system.</title>
        <authorList>
            <person name="Maluk M."/>
            <person name="Francesc Ferrando Molina F."/>
            <person name="Lopez Del Egido L."/>
            <person name="Lafos M."/>
            <person name="Langarica-Fuentes A."/>
            <person name="Gebre Yohannes G."/>
            <person name="Young M.W."/>
            <person name="Martin P."/>
            <person name="Gantlett R."/>
            <person name="Kenicer G."/>
            <person name="Hawes C."/>
            <person name="Begg G.S."/>
            <person name="Quilliam R.S."/>
            <person name="Squire G.R."/>
            <person name="Poole P.S."/>
            <person name="Young P.W."/>
            <person name="Iannetta P.M."/>
            <person name="James E.K."/>
        </authorList>
    </citation>
    <scope>NUCLEOTIDE SEQUENCE [LARGE SCALE GENOMIC DNA]</scope>
    <source>
        <strain evidence="1 2">JHI366</strain>
    </source>
</reference>
<evidence type="ECO:0000313" key="1">
    <source>
        <dbReference type="EMBL" id="NEJ73646.1"/>
    </source>
</evidence>
<organism evidence="1 2">
    <name type="scientific">Rhizobium phaseoli</name>
    <dbReference type="NCBI Taxonomy" id="396"/>
    <lineage>
        <taxon>Bacteria</taxon>
        <taxon>Pseudomonadati</taxon>
        <taxon>Pseudomonadota</taxon>
        <taxon>Alphaproteobacteria</taxon>
        <taxon>Hyphomicrobiales</taxon>
        <taxon>Rhizobiaceae</taxon>
        <taxon>Rhizobium/Agrobacterium group</taxon>
        <taxon>Rhizobium</taxon>
    </lineage>
</organism>
<gene>
    <name evidence="1" type="ORF">GR197_24415</name>
</gene>
<comment type="caution">
    <text evidence="1">The sequence shown here is derived from an EMBL/GenBank/DDBJ whole genome shotgun (WGS) entry which is preliminary data.</text>
</comment>
<evidence type="ECO:0000313" key="2">
    <source>
        <dbReference type="Proteomes" id="UP000471753"/>
    </source>
</evidence>
<dbReference type="GO" id="GO:0003723">
    <property type="term" value="F:RNA binding"/>
    <property type="evidence" value="ECO:0007669"/>
    <property type="project" value="InterPro"/>
</dbReference>
<dbReference type="InterPro" id="IPR036986">
    <property type="entry name" value="S4_RNA-bd_sf"/>
</dbReference>
<dbReference type="Proteomes" id="UP000471753">
    <property type="component" value="Unassembled WGS sequence"/>
</dbReference>
<dbReference type="Gene3D" id="3.10.290.10">
    <property type="entry name" value="RNA-binding S4 domain"/>
    <property type="match status" value="1"/>
</dbReference>
<dbReference type="InterPro" id="IPR009412">
    <property type="entry name" value="DUF1062"/>
</dbReference>
<dbReference type="AlphaFoldDB" id="A0A7K3UIY0"/>
<sequence>MCKTLRVRWTIIPKTAPEPWIACGGCGGLRAFQSSGKIRLNANGRKLDAWLIYKCLTCERTWNRPILERRNVRDIDPAVLNALQSNDPDWIRAESFNLDALRHKSLRVDEFAEFGIAKEMRQETANWTSLAIELMVPFPTSTRLDRLLASELRLSRSRLQALHDKGMVQTDPERAGIMRRRIRNGVLVVIDLSMETERDQSWKPLAAGNYAVEQ</sequence>